<feature type="transmembrane region" description="Helical" evidence="7">
    <location>
        <begin position="55"/>
        <end position="73"/>
    </location>
</feature>
<feature type="transmembrane region" description="Helical" evidence="7">
    <location>
        <begin position="225"/>
        <end position="243"/>
    </location>
</feature>
<accession>W0RCY6</accession>
<dbReference type="GO" id="GO:0015212">
    <property type="term" value="F:cytidine transmembrane transporter activity"/>
    <property type="evidence" value="ECO:0007669"/>
    <property type="project" value="TreeGrafter"/>
</dbReference>
<dbReference type="GO" id="GO:0005886">
    <property type="term" value="C:plasma membrane"/>
    <property type="evidence" value="ECO:0007669"/>
    <property type="project" value="UniProtKB-SubCell"/>
</dbReference>
<dbReference type="Pfam" id="PF03825">
    <property type="entry name" value="Nuc_H_symport"/>
    <property type="match status" value="1"/>
</dbReference>
<keyword evidence="9" id="KW-1185">Reference proteome</keyword>
<feature type="transmembrane region" description="Helical" evidence="7">
    <location>
        <begin position="349"/>
        <end position="370"/>
    </location>
</feature>
<dbReference type="Gene3D" id="1.20.1250.20">
    <property type="entry name" value="MFS general substrate transporter like domains"/>
    <property type="match status" value="2"/>
</dbReference>
<evidence type="ECO:0000256" key="2">
    <source>
        <dbReference type="ARBA" id="ARBA00022448"/>
    </source>
</evidence>
<feature type="transmembrane region" description="Helical" evidence="7">
    <location>
        <begin position="287"/>
        <end position="306"/>
    </location>
</feature>
<dbReference type="eggNOG" id="COG2211">
    <property type="taxonomic scope" value="Bacteria"/>
</dbReference>
<keyword evidence="3" id="KW-1003">Cell membrane</keyword>
<dbReference type="InParanoid" id="W0RCY6"/>
<dbReference type="KEGG" id="gba:J421_1129"/>
<evidence type="ECO:0000256" key="3">
    <source>
        <dbReference type="ARBA" id="ARBA00022475"/>
    </source>
</evidence>
<organism evidence="8 9">
    <name type="scientific">Gemmatirosa kalamazoonensis</name>
    <dbReference type="NCBI Taxonomy" id="861299"/>
    <lineage>
        <taxon>Bacteria</taxon>
        <taxon>Pseudomonadati</taxon>
        <taxon>Gemmatimonadota</taxon>
        <taxon>Gemmatimonadia</taxon>
        <taxon>Gemmatimonadales</taxon>
        <taxon>Gemmatimonadaceae</taxon>
        <taxon>Gemmatirosa</taxon>
    </lineage>
</organism>
<dbReference type="SUPFAM" id="SSF103473">
    <property type="entry name" value="MFS general substrate transporter"/>
    <property type="match status" value="1"/>
</dbReference>
<reference evidence="8 9" key="1">
    <citation type="journal article" date="2014" name="Genome Announc.">
        <title>Genome Sequence and Methylome of Soil Bacterium Gemmatirosa kalamazoonensis KBS708T, a Member of the Rarely Cultivated Gemmatimonadetes Phylum.</title>
        <authorList>
            <person name="Debruyn J.M."/>
            <person name="Radosevich M."/>
            <person name="Wommack K.E."/>
            <person name="Polson S.W."/>
            <person name="Hauser L.J."/>
            <person name="Fawaz M.N."/>
            <person name="Korlach J."/>
            <person name="Tsai Y.C."/>
        </authorList>
    </citation>
    <scope>NUCLEOTIDE SEQUENCE [LARGE SCALE GENOMIC DNA]</scope>
    <source>
        <strain evidence="8 9">KBS708</strain>
    </source>
</reference>
<feature type="transmembrane region" description="Helical" evidence="7">
    <location>
        <begin position="143"/>
        <end position="163"/>
    </location>
</feature>
<feature type="transmembrane region" description="Helical" evidence="7">
    <location>
        <begin position="312"/>
        <end position="337"/>
    </location>
</feature>
<dbReference type="GO" id="GO:0015213">
    <property type="term" value="F:uridine transmembrane transporter activity"/>
    <property type="evidence" value="ECO:0007669"/>
    <property type="project" value="TreeGrafter"/>
</dbReference>
<feature type="transmembrane region" description="Helical" evidence="7">
    <location>
        <begin position="390"/>
        <end position="410"/>
    </location>
</feature>
<feature type="transmembrane region" description="Helical" evidence="7">
    <location>
        <begin position="82"/>
        <end position="100"/>
    </location>
</feature>
<dbReference type="FunCoup" id="W0RCY6">
    <property type="interactions" value="52"/>
</dbReference>
<protein>
    <submittedName>
        <fullName evidence="8">Nucleoside:H symporter</fullName>
    </submittedName>
</protein>
<proteinExistence type="predicted"/>
<evidence type="ECO:0000256" key="1">
    <source>
        <dbReference type="ARBA" id="ARBA00004651"/>
    </source>
</evidence>
<sequence length="435" mass="47544">MTHAATHTSDRSGGGIGFRLSVMMFLQFFIWGAWYTTIAVYMANHGMETQTFWPFTVNPVAAVAAPFFVGLVADRFFETQKVLGVLHLVGGLVLLAVPGLTGNPTAFVLALLLYNLCYMPTLGLSSSLAFHNIQDQEKQFPRIRVWGTIGWIVAGLFISFVLGRFTTTQPEQTPMPLRAAAIASLLLGVYCFTLPKTPAPARGQAVSARSVVGLDAFAQLGSRPFYVFIISAFLICIPLAVYYNFTQLFLQAAKVQNIAATQTLGQMSEMLFMLAMPFMFARLGVKWMLVAGMAAWVARYALFAAAAPNAVFWMIALGILLHGVCYDFFFVTGQIYVDKKSTAAIRGQAQGFFVFVTYGVGMLIGAYVAGQVYNRFLAGATALTLDRWQSFWWLPAAFAAFVLVFFALAFNDRGAETRTAPRSSPAEAQPMAPPA</sequence>
<keyword evidence="5 7" id="KW-1133">Transmembrane helix</keyword>
<evidence type="ECO:0000256" key="7">
    <source>
        <dbReference type="SAM" id="Phobius"/>
    </source>
</evidence>
<keyword evidence="6 7" id="KW-0472">Membrane</keyword>
<dbReference type="InterPro" id="IPR036259">
    <property type="entry name" value="MFS_trans_sf"/>
</dbReference>
<dbReference type="PANTHER" id="PTHR23522">
    <property type="entry name" value="BLL5896 PROTEIN"/>
    <property type="match status" value="1"/>
</dbReference>
<keyword evidence="4 7" id="KW-0812">Transmembrane</keyword>
<evidence type="ECO:0000256" key="4">
    <source>
        <dbReference type="ARBA" id="ARBA00022692"/>
    </source>
</evidence>
<dbReference type="EMBL" id="CP007128">
    <property type="protein sequence ID" value="AHG88666.1"/>
    <property type="molecule type" value="Genomic_DNA"/>
</dbReference>
<dbReference type="RefSeq" id="WP_025410191.1">
    <property type="nucleotide sequence ID" value="NZ_CP007128.1"/>
</dbReference>
<dbReference type="OrthoDB" id="9783013at2"/>
<dbReference type="AlphaFoldDB" id="W0RCY6"/>
<comment type="subcellular location">
    <subcellularLocation>
        <location evidence="1">Cell membrane</location>
        <topology evidence="1">Multi-pass membrane protein</topology>
    </subcellularLocation>
</comment>
<evidence type="ECO:0000256" key="5">
    <source>
        <dbReference type="ARBA" id="ARBA00022989"/>
    </source>
</evidence>
<keyword evidence="2" id="KW-0813">Transport</keyword>
<gene>
    <name evidence="8" type="ORF">J421_1129</name>
</gene>
<dbReference type="InterPro" id="IPR004740">
    <property type="entry name" value="Nuc_H_symport"/>
</dbReference>
<evidence type="ECO:0000313" key="8">
    <source>
        <dbReference type="EMBL" id="AHG88666.1"/>
    </source>
</evidence>
<name>W0RCY6_9BACT</name>
<dbReference type="Proteomes" id="UP000019151">
    <property type="component" value="Chromosome"/>
</dbReference>
<dbReference type="HOGENOM" id="CLU_013133_1_2_0"/>
<evidence type="ECO:0000313" key="9">
    <source>
        <dbReference type="Proteomes" id="UP000019151"/>
    </source>
</evidence>
<evidence type="ECO:0000256" key="6">
    <source>
        <dbReference type="ARBA" id="ARBA00023136"/>
    </source>
</evidence>
<dbReference type="STRING" id="861299.J421_1129"/>
<feature type="transmembrane region" description="Helical" evidence="7">
    <location>
        <begin position="106"/>
        <end position="131"/>
    </location>
</feature>
<feature type="transmembrane region" description="Helical" evidence="7">
    <location>
        <begin position="20"/>
        <end position="43"/>
    </location>
</feature>
<dbReference type="PANTHER" id="PTHR23522:SF4">
    <property type="entry name" value="NUCLEOSIDE PERMEASE NUPG-RELATED"/>
    <property type="match status" value="1"/>
</dbReference>